<reference evidence="5" key="1">
    <citation type="submission" date="2015-07" db="EMBL/GenBank/DDBJ databases">
        <title>Draft Genome Sequences of Anaerolinea thermolimosa IMO-1, Bellilinea caldifistulae GOMI-1, Leptolinea tardivitalis YMTK-2, Levilinea saccharolytica KIBI-1,Longilinea arvoryzae KOME-1, Previously Described as Members of the Anaerolineaceae (Chloroflexi).</title>
        <authorList>
            <person name="Sekiguchi Y."/>
            <person name="Ohashi A."/>
            <person name="Matsuura N."/>
            <person name="Tourlousse M.D."/>
        </authorList>
    </citation>
    <scope>NUCLEOTIDE SEQUENCE [LARGE SCALE GENOMIC DNA]</scope>
    <source>
        <strain evidence="5">KOME-1</strain>
    </source>
</reference>
<evidence type="ECO:0000256" key="3">
    <source>
        <dbReference type="SAM" id="MobiDB-lite"/>
    </source>
</evidence>
<dbReference type="OrthoDB" id="3520099at2"/>
<dbReference type="InterPro" id="IPR050559">
    <property type="entry name" value="P-Pant_transferase_sf"/>
</dbReference>
<dbReference type="GO" id="GO:0008897">
    <property type="term" value="F:holo-[acyl-carrier-protein] synthase activity"/>
    <property type="evidence" value="ECO:0007669"/>
    <property type="project" value="InterPro"/>
</dbReference>
<dbReference type="GO" id="GO:0019878">
    <property type="term" value="P:lysine biosynthetic process via aminoadipic acid"/>
    <property type="evidence" value="ECO:0007669"/>
    <property type="project" value="TreeGrafter"/>
</dbReference>
<evidence type="ECO:0000256" key="2">
    <source>
        <dbReference type="ARBA" id="ARBA00022679"/>
    </source>
</evidence>
<dbReference type="GO" id="GO:0005829">
    <property type="term" value="C:cytosol"/>
    <property type="evidence" value="ECO:0007669"/>
    <property type="project" value="TreeGrafter"/>
</dbReference>
<evidence type="ECO:0000259" key="4">
    <source>
        <dbReference type="Pfam" id="PF01648"/>
    </source>
</evidence>
<proteinExistence type="inferred from homology"/>
<keyword evidence="2 5" id="KW-0808">Transferase</keyword>
<keyword evidence="6" id="KW-1185">Reference proteome</keyword>
<dbReference type="PANTHER" id="PTHR12215">
    <property type="entry name" value="PHOSPHOPANTETHEINE TRANSFERASE"/>
    <property type="match status" value="1"/>
</dbReference>
<feature type="region of interest" description="Disordered" evidence="3">
    <location>
        <begin position="1"/>
        <end position="20"/>
    </location>
</feature>
<dbReference type="Gene3D" id="3.90.470.20">
    <property type="entry name" value="4'-phosphopantetheinyl transferase domain"/>
    <property type="match status" value="2"/>
</dbReference>
<dbReference type="RefSeq" id="WP_075074775.1">
    <property type="nucleotide sequence ID" value="NZ_DF967972.1"/>
</dbReference>
<dbReference type="SUPFAM" id="SSF56214">
    <property type="entry name" value="4'-phosphopantetheinyl transferase"/>
    <property type="match status" value="2"/>
</dbReference>
<sequence>MSESIEIDWAQASTPPPPPEEFLSAAELERLAGMRFPRRRAEWLLGRWTAKKLLRKVHSVLARLPLKDWSVANAANGQPFACLDGVRLAGCLSISHRSGRATCAWTPASDVGLGIDLEQVEPRTEAFVRDYFTPAEQALVAGEQRQRDTVLVWSAKEAMLKALGQGLRMDTRAVEILRIANHQDADIWNGLQIRSARGVGLNWWAGWFEAGDFVCTLAACAPNFDPKPARIEEIQWE</sequence>
<name>A0A0S7BP69_9CHLR</name>
<accession>A0A0S7BP69</accession>
<evidence type="ECO:0000313" key="6">
    <source>
        <dbReference type="Proteomes" id="UP000055060"/>
    </source>
</evidence>
<dbReference type="PANTHER" id="PTHR12215:SF10">
    <property type="entry name" value="L-AMINOADIPATE-SEMIALDEHYDE DEHYDROGENASE-PHOSPHOPANTETHEINYL TRANSFERASE"/>
    <property type="match status" value="1"/>
</dbReference>
<dbReference type="EMBL" id="DF967972">
    <property type="protein sequence ID" value="GAP15605.1"/>
    <property type="molecule type" value="Genomic_DNA"/>
</dbReference>
<dbReference type="InterPro" id="IPR008278">
    <property type="entry name" value="4-PPantetheinyl_Trfase_dom"/>
</dbReference>
<evidence type="ECO:0000256" key="1">
    <source>
        <dbReference type="ARBA" id="ARBA00010990"/>
    </source>
</evidence>
<dbReference type="InterPro" id="IPR037143">
    <property type="entry name" value="4-PPantetheinyl_Trfase_dom_sf"/>
</dbReference>
<dbReference type="STRING" id="360412.LARV_03397"/>
<organism evidence="5">
    <name type="scientific">Longilinea arvoryzae</name>
    <dbReference type="NCBI Taxonomy" id="360412"/>
    <lineage>
        <taxon>Bacteria</taxon>
        <taxon>Bacillati</taxon>
        <taxon>Chloroflexota</taxon>
        <taxon>Anaerolineae</taxon>
        <taxon>Anaerolineales</taxon>
        <taxon>Anaerolineaceae</taxon>
        <taxon>Longilinea</taxon>
    </lineage>
</organism>
<dbReference type="GO" id="GO:0000287">
    <property type="term" value="F:magnesium ion binding"/>
    <property type="evidence" value="ECO:0007669"/>
    <property type="project" value="InterPro"/>
</dbReference>
<protein>
    <submittedName>
        <fullName evidence="5">Phosphopantetheinyl transferase</fullName>
    </submittedName>
</protein>
<comment type="similarity">
    <text evidence="1">Belongs to the P-Pant transferase superfamily. Gsp/Sfp/HetI/AcpT family.</text>
</comment>
<gene>
    <name evidence="5" type="ORF">LARV_03397</name>
</gene>
<dbReference type="Proteomes" id="UP000055060">
    <property type="component" value="Unassembled WGS sequence"/>
</dbReference>
<evidence type="ECO:0000313" key="5">
    <source>
        <dbReference type="EMBL" id="GAP15605.1"/>
    </source>
</evidence>
<dbReference type="AlphaFoldDB" id="A0A0S7BP69"/>
<feature type="domain" description="4'-phosphopantetheinyl transferase" evidence="4">
    <location>
        <begin position="112"/>
        <end position="185"/>
    </location>
</feature>
<dbReference type="Pfam" id="PF01648">
    <property type="entry name" value="ACPS"/>
    <property type="match status" value="1"/>
</dbReference>